<proteinExistence type="predicted"/>
<evidence type="ECO:0000256" key="3">
    <source>
        <dbReference type="ARBA" id="ARBA00022989"/>
    </source>
</evidence>
<feature type="domain" description="Ferric oxidoreductase" evidence="6">
    <location>
        <begin position="63"/>
        <end position="174"/>
    </location>
</feature>
<feature type="transmembrane region" description="Helical" evidence="5">
    <location>
        <begin position="166"/>
        <end position="186"/>
    </location>
</feature>
<comment type="caution">
    <text evidence="7">The sequence shown here is derived from an EMBL/GenBank/DDBJ whole genome shotgun (WGS) entry which is preliminary data.</text>
</comment>
<dbReference type="Proteomes" id="UP001232750">
    <property type="component" value="Unassembled WGS sequence"/>
</dbReference>
<comment type="subcellular location">
    <subcellularLocation>
        <location evidence="1">Membrane</location>
        <topology evidence="1">Multi-pass membrane protein</topology>
    </subcellularLocation>
</comment>
<dbReference type="InterPro" id="IPR013130">
    <property type="entry name" value="Fe3_Rdtase_TM_dom"/>
</dbReference>
<keyword evidence="2 5" id="KW-0812">Transmembrane</keyword>
<feature type="transmembrane region" description="Helical" evidence="5">
    <location>
        <begin position="97"/>
        <end position="115"/>
    </location>
</feature>
<keyword evidence="3 5" id="KW-1133">Transmembrane helix</keyword>
<evidence type="ECO:0000256" key="1">
    <source>
        <dbReference type="ARBA" id="ARBA00004141"/>
    </source>
</evidence>
<feature type="transmembrane region" description="Helical" evidence="5">
    <location>
        <begin position="54"/>
        <end position="77"/>
    </location>
</feature>
<feature type="transmembrane region" description="Helical" evidence="5">
    <location>
        <begin position="26"/>
        <end position="47"/>
    </location>
</feature>
<reference evidence="7 8" key="1">
    <citation type="submission" date="2023-05" db="EMBL/GenBank/DDBJ databases">
        <title>Gordonibacter KGMB12511T sp. nov., isolated from faeces of healthy Korean.</title>
        <authorList>
            <person name="Kim H.S."/>
            <person name="Kim J.-S."/>
            <person name="Suh M.K."/>
            <person name="Eom M.K."/>
            <person name="Do H.E."/>
            <person name="Lee J.-S."/>
        </authorList>
    </citation>
    <scope>NUCLEOTIDE SEQUENCE [LARGE SCALE GENOMIC DNA]</scope>
    <source>
        <strain evidence="7 8">KGMB12511</strain>
    </source>
</reference>
<organism evidence="7 8">
    <name type="scientific">Gordonibacter faecis</name>
    <dbReference type="NCBI Taxonomy" id="3047475"/>
    <lineage>
        <taxon>Bacteria</taxon>
        <taxon>Bacillati</taxon>
        <taxon>Actinomycetota</taxon>
        <taxon>Coriobacteriia</taxon>
        <taxon>Eggerthellales</taxon>
        <taxon>Eggerthellaceae</taxon>
        <taxon>Gordonibacter</taxon>
    </lineage>
</organism>
<feature type="transmembrane region" description="Helical" evidence="5">
    <location>
        <begin position="127"/>
        <end position="146"/>
    </location>
</feature>
<protein>
    <submittedName>
        <fullName evidence="7">Ferric reductase-like transmembrane domain-containing protein</fullName>
    </submittedName>
</protein>
<evidence type="ECO:0000256" key="4">
    <source>
        <dbReference type="ARBA" id="ARBA00023136"/>
    </source>
</evidence>
<name>A0ABT7DPK5_9ACTN</name>
<evidence type="ECO:0000313" key="8">
    <source>
        <dbReference type="Proteomes" id="UP001232750"/>
    </source>
</evidence>
<sequence length="232" mass="25884">MTFLLVFVITVVAVYALRTPLKRWPVVFYALAIVLDVLFVMGSFVRLPGPLNDVLFLLVHKCTLATALFIVVMYIGVFSRDGLVAQRFRPIRAELSIVAWLLSLGHMAVYLASYATRLSAGFAQVNVAVALVIALVLFVLLLVLGVTSFNVVKKRMPKETWKRIQWWAYPFFGLVYVHLMLMLLPAALRGGEAALMSVVVYTVLFGAYAVLRIARALKDRRAARNKLSADCC</sequence>
<evidence type="ECO:0000313" key="7">
    <source>
        <dbReference type="EMBL" id="MDJ1651469.1"/>
    </source>
</evidence>
<evidence type="ECO:0000259" key="6">
    <source>
        <dbReference type="Pfam" id="PF01794"/>
    </source>
</evidence>
<dbReference type="Pfam" id="PF01794">
    <property type="entry name" value="Ferric_reduct"/>
    <property type="match status" value="1"/>
</dbReference>
<dbReference type="EMBL" id="JASJEU010000022">
    <property type="protein sequence ID" value="MDJ1651469.1"/>
    <property type="molecule type" value="Genomic_DNA"/>
</dbReference>
<accession>A0ABT7DPK5</accession>
<keyword evidence="8" id="KW-1185">Reference proteome</keyword>
<feature type="transmembrane region" description="Helical" evidence="5">
    <location>
        <begin position="193"/>
        <end position="211"/>
    </location>
</feature>
<keyword evidence="4 5" id="KW-0472">Membrane</keyword>
<evidence type="ECO:0000256" key="5">
    <source>
        <dbReference type="SAM" id="Phobius"/>
    </source>
</evidence>
<evidence type="ECO:0000256" key="2">
    <source>
        <dbReference type="ARBA" id="ARBA00022692"/>
    </source>
</evidence>
<gene>
    <name evidence="7" type="ORF">QNJ86_11715</name>
</gene>
<dbReference type="RefSeq" id="WP_283832812.1">
    <property type="nucleotide sequence ID" value="NZ_JASJEU010000022.1"/>
</dbReference>